<reference evidence="5" key="1">
    <citation type="submission" date="2022-09" db="EMBL/GenBank/DDBJ databases">
        <authorList>
            <person name="Li D."/>
            <person name="Cheng J."/>
            <person name="Li Y."/>
        </authorList>
    </citation>
    <scope>NUCLEOTIDE SEQUENCE</scope>
    <source>
        <strain evidence="5">DL</strain>
    </source>
</reference>
<dbReference type="CDD" id="cd07377">
    <property type="entry name" value="WHTH_GntR"/>
    <property type="match status" value="1"/>
</dbReference>
<dbReference type="SUPFAM" id="SSF48008">
    <property type="entry name" value="GntR ligand-binding domain-like"/>
    <property type="match status" value="1"/>
</dbReference>
<organism evidence="5 6">
    <name type="scientific">Arthrobacter koreensis</name>
    <dbReference type="NCBI Taxonomy" id="199136"/>
    <lineage>
        <taxon>Bacteria</taxon>
        <taxon>Bacillati</taxon>
        <taxon>Actinomycetota</taxon>
        <taxon>Actinomycetes</taxon>
        <taxon>Micrococcales</taxon>
        <taxon>Micrococcaceae</taxon>
        <taxon>Arthrobacter</taxon>
    </lineage>
</organism>
<keyword evidence="2" id="KW-0238">DNA-binding</keyword>
<dbReference type="InterPro" id="IPR000524">
    <property type="entry name" value="Tscrpt_reg_HTH_GntR"/>
</dbReference>
<dbReference type="InterPro" id="IPR036388">
    <property type="entry name" value="WH-like_DNA-bd_sf"/>
</dbReference>
<name>A0ABY6FU76_9MICC</name>
<dbReference type="Gene3D" id="1.10.10.10">
    <property type="entry name" value="Winged helix-like DNA-binding domain superfamily/Winged helix DNA-binding domain"/>
    <property type="match status" value="1"/>
</dbReference>
<dbReference type="SMART" id="SM00895">
    <property type="entry name" value="FCD"/>
    <property type="match status" value="1"/>
</dbReference>
<dbReference type="Pfam" id="PF00392">
    <property type="entry name" value="GntR"/>
    <property type="match status" value="1"/>
</dbReference>
<evidence type="ECO:0000259" key="4">
    <source>
        <dbReference type="PROSITE" id="PS50949"/>
    </source>
</evidence>
<dbReference type="InterPro" id="IPR011711">
    <property type="entry name" value="GntR_C"/>
</dbReference>
<evidence type="ECO:0000313" key="5">
    <source>
        <dbReference type="EMBL" id="UYB36762.1"/>
    </source>
</evidence>
<evidence type="ECO:0000313" key="6">
    <source>
        <dbReference type="Proteomes" id="UP001063368"/>
    </source>
</evidence>
<dbReference type="SMART" id="SM00345">
    <property type="entry name" value="HTH_GNTR"/>
    <property type="match status" value="1"/>
</dbReference>
<accession>A0ABY6FU76</accession>
<proteinExistence type="predicted"/>
<dbReference type="Pfam" id="PF07729">
    <property type="entry name" value="FCD"/>
    <property type="match status" value="1"/>
</dbReference>
<gene>
    <name evidence="5" type="ORF">N9A08_03530</name>
</gene>
<keyword evidence="1" id="KW-0805">Transcription regulation</keyword>
<dbReference type="RefSeq" id="WP_263128350.1">
    <property type="nucleotide sequence ID" value="NZ_CP106856.1"/>
</dbReference>
<dbReference type="InterPro" id="IPR008920">
    <property type="entry name" value="TF_FadR/GntR_C"/>
</dbReference>
<evidence type="ECO:0000256" key="1">
    <source>
        <dbReference type="ARBA" id="ARBA00023015"/>
    </source>
</evidence>
<keyword evidence="3" id="KW-0804">Transcription</keyword>
<dbReference type="PANTHER" id="PTHR43537:SF45">
    <property type="entry name" value="GNTR FAMILY REGULATORY PROTEIN"/>
    <property type="match status" value="1"/>
</dbReference>
<dbReference type="Proteomes" id="UP001063368">
    <property type="component" value="Chromosome"/>
</dbReference>
<sequence length="234" mass="25648">MREEGADHPESGLLTGDRIASVLREDIFAGRLLPGTRLKDAELAARFDVSRNTVRDAVRHLGADGLVIARLNAGSAVRRLSEDDARDIYSIRRILETSGIEASSRVPRETLATVTRALDEADRAVQEERWADLSTASLQFHRALVALNGSARLNDFFGVILAQLRLVFAVMPDESAFQLRWIDRDQDIAAMVASGRRSEATAALTAYLSESEALIIDAIRASEAGLLPNHTHHP</sequence>
<dbReference type="SUPFAM" id="SSF46785">
    <property type="entry name" value="Winged helix' DNA-binding domain"/>
    <property type="match status" value="1"/>
</dbReference>
<dbReference type="InterPro" id="IPR036390">
    <property type="entry name" value="WH_DNA-bd_sf"/>
</dbReference>
<dbReference type="Gene3D" id="1.20.120.530">
    <property type="entry name" value="GntR ligand-binding domain-like"/>
    <property type="match status" value="1"/>
</dbReference>
<keyword evidence="6" id="KW-1185">Reference proteome</keyword>
<feature type="domain" description="HTH gntR-type" evidence="4">
    <location>
        <begin position="13"/>
        <end position="80"/>
    </location>
</feature>
<evidence type="ECO:0000256" key="2">
    <source>
        <dbReference type="ARBA" id="ARBA00023125"/>
    </source>
</evidence>
<dbReference type="EMBL" id="CP106856">
    <property type="protein sequence ID" value="UYB36762.1"/>
    <property type="molecule type" value="Genomic_DNA"/>
</dbReference>
<dbReference type="PANTHER" id="PTHR43537">
    <property type="entry name" value="TRANSCRIPTIONAL REGULATOR, GNTR FAMILY"/>
    <property type="match status" value="1"/>
</dbReference>
<evidence type="ECO:0000256" key="3">
    <source>
        <dbReference type="ARBA" id="ARBA00023163"/>
    </source>
</evidence>
<dbReference type="PRINTS" id="PR00035">
    <property type="entry name" value="HTHGNTR"/>
</dbReference>
<protein>
    <submittedName>
        <fullName evidence="5">GntR family transcriptional regulator</fullName>
    </submittedName>
</protein>
<dbReference type="PROSITE" id="PS50949">
    <property type="entry name" value="HTH_GNTR"/>
    <property type="match status" value="1"/>
</dbReference>